<evidence type="ECO:0000256" key="2">
    <source>
        <dbReference type="ARBA" id="ARBA00022741"/>
    </source>
</evidence>
<accession>A0A6M8ND95</accession>
<sequence>MKKEIVLNINNLTFYYKKENPIYKDFSLELKKGELVTIFGKSGTGKTTLFELIIGSLKPISGTVQKSKIAMIFQDPFNSFHPTYSIIEQIKDVVNSNFDDELPELLEKLSLKEELLYKKTYQLSGGQLQRCSILRAILMKPDLLLVDEPTSALDNIIAYDVMKLLVSLLKNSAILLITHDLDMASWCSDKIIRLEENARK</sequence>
<proteinExistence type="predicted"/>
<dbReference type="Gene3D" id="3.40.50.300">
    <property type="entry name" value="P-loop containing nucleotide triphosphate hydrolases"/>
    <property type="match status" value="1"/>
</dbReference>
<dbReference type="InterPro" id="IPR003439">
    <property type="entry name" value="ABC_transporter-like_ATP-bd"/>
</dbReference>
<dbReference type="Pfam" id="PF00005">
    <property type="entry name" value="ABC_tran"/>
    <property type="match status" value="1"/>
</dbReference>
<dbReference type="GO" id="GO:0016887">
    <property type="term" value="F:ATP hydrolysis activity"/>
    <property type="evidence" value="ECO:0007669"/>
    <property type="project" value="InterPro"/>
</dbReference>
<dbReference type="Proteomes" id="UP000290378">
    <property type="component" value="Unassembled WGS sequence"/>
</dbReference>
<dbReference type="PANTHER" id="PTHR43776">
    <property type="entry name" value="TRANSPORT ATP-BINDING PROTEIN"/>
    <property type="match status" value="1"/>
</dbReference>
<dbReference type="GO" id="GO:0055085">
    <property type="term" value="P:transmembrane transport"/>
    <property type="evidence" value="ECO:0007669"/>
    <property type="project" value="UniProtKB-ARBA"/>
</dbReference>
<keyword evidence="2" id="KW-0547">Nucleotide-binding</keyword>
<keyword evidence="3 4" id="KW-0067">ATP-binding</keyword>
<gene>
    <name evidence="4" type="ORF">CP963_03340</name>
</gene>
<organism evidence="4 5">
    <name type="scientific">Arcobacter cloacae</name>
    <dbReference type="NCBI Taxonomy" id="1054034"/>
    <lineage>
        <taxon>Bacteria</taxon>
        <taxon>Pseudomonadati</taxon>
        <taxon>Campylobacterota</taxon>
        <taxon>Epsilonproteobacteria</taxon>
        <taxon>Campylobacterales</taxon>
        <taxon>Arcobacteraceae</taxon>
        <taxon>Arcobacter</taxon>
    </lineage>
</organism>
<keyword evidence="1" id="KW-0813">Transport</keyword>
<protein>
    <submittedName>
        <fullName evidence="4">Peptide ABC transporter ATP-binding protein</fullName>
    </submittedName>
</protein>
<evidence type="ECO:0000313" key="4">
    <source>
        <dbReference type="EMBL" id="RXI42543.1"/>
    </source>
</evidence>
<dbReference type="AlphaFoldDB" id="A0A6M8ND95"/>
<dbReference type="InterPro" id="IPR003593">
    <property type="entry name" value="AAA+_ATPase"/>
</dbReference>
<evidence type="ECO:0000313" key="5">
    <source>
        <dbReference type="Proteomes" id="UP000290378"/>
    </source>
</evidence>
<evidence type="ECO:0000256" key="3">
    <source>
        <dbReference type="ARBA" id="ARBA00022840"/>
    </source>
</evidence>
<dbReference type="PROSITE" id="PS50893">
    <property type="entry name" value="ABC_TRANSPORTER_2"/>
    <property type="match status" value="1"/>
</dbReference>
<dbReference type="InterPro" id="IPR050319">
    <property type="entry name" value="ABC_transp_ATP-bind"/>
</dbReference>
<name>A0A6M8ND95_9BACT</name>
<evidence type="ECO:0000256" key="1">
    <source>
        <dbReference type="ARBA" id="ARBA00022448"/>
    </source>
</evidence>
<dbReference type="SMART" id="SM00382">
    <property type="entry name" value="AAA"/>
    <property type="match status" value="1"/>
</dbReference>
<dbReference type="RefSeq" id="WP_129012865.1">
    <property type="nucleotide sequence ID" value="NZ_CBCSEI010000001.1"/>
</dbReference>
<dbReference type="InterPro" id="IPR027417">
    <property type="entry name" value="P-loop_NTPase"/>
</dbReference>
<reference evidence="4 5" key="1">
    <citation type="submission" date="2017-09" db="EMBL/GenBank/DDBJ databases">
        <title>Genomics of the genus Arcobacter.</title>
        <authorList>
            <person name="Perez-Cataluna A."/>
            <person name="Figueras M.J."/>
            <person name="Salas-Masso N."/>
        </authorList>
    </citation>
    <scope>NUCLEOTIDE SEQUENCE [LARGE SCALE GENOMIC DNA]</scope>
    <source>
        <strain evidence="4 5">CECT 7834</strain>
    </source>
</reference>
<keyword evidence="5" id="KW-1185">Reference proteome</keyword>
<dbReference type="GO" id="GO:0005524">
    <property type="term" value="F:ATP binding"/>
    <property type="evidence" value="ECO:0007669"/>
    <property type="project" value="UniProtKB-KW"/>
</dbReference>
<dbReference type="EMBL" id="NXII01000003">
    <property type="protein sequence ID" value="RXI42543.1"/>
    <property type="molecule type" value="Genomic_DNA"/>
</dbReference>
<dbReference type="SUPFAM" id="SSF52540">
    <property type="entry name" value="P-loop containing nucleoside triphosphate hydrolases"/>
    <property type="match status" value="1"/>
</dbReference>
<comment type="caution">
    <text evidence="4">The sequence shown here is derived from an EMBL/GenBank/DDBJ whole genome shotgun (WGS) entry which is preliminary data.</text>
</comment>